<evidence type="ECO:0000256" key="6">
    <source>
        <dbReference type="PIRSR" id="PIRSR623088-3"/>
    </source>
</evidence>
<dbReference type="Proteomes" id="UP000001542">
    <property type="component" value="Unassembled WGS sequence"/>
</dbReference>
<gene>
    <name evidence="9" type="ORF">TVAG_446730</name>
</gene>
<feature type="binding site" evidence="6">
    <location>
        <position position="864"/>
    </location>
    <ligand>
        <name>Zn(2+)</name>
        <dbReference type="ChEBI" id="CHEBI:29105"/>
        <label>2</label>
    </ligand>
</feature>
<reference evidence="9" key="2">
    <citation type="journal article" date="2007" name="Science">
        <title>Draft genome sequence of the sexually transmitted pathogen Trichomonas vaginalis.</title>
        <authorList>
            <person name="Carlton J.M."/>
            <person name="Hirt R.P."/>
            <person name="Silva J.C."/>
            <person name="Delcher A.L."/>
            <person name="Schatz M."/>
            <person name="Zhao Q."/>
            <person name="Wortman J.R."/>
            <person name="Bidwell S.L."/>
            <person name="Alsmark U.C.M."/>
            <person name="Besteiro S."/>
            <person name="Sicheritz-Ponten T."/>
            <person name="Noel C.J."/>
            <person name="Dacks J.B."/>
            <person name="Foster P.G."/>
            <person name="Simillion C."/>
            <person name="Van de Peer Y."/>
            <person name="Miranda-Saavedra D."/>
            <person name="Barton G.J."/>
            <person name="Westrop G.D."/>
            <person name="Mueller S."/>
            <person name="Dessi D."/>
            <person name="Fiori P.L."/>
            <person name="Ren Q."/>
            <person name="Paulsen I."/>
            <person name="Zhang H."/>
            <person name="Bastida-Corcuera F.D."/>
            <person name="Simoes-Barbosa A."/>
            <person name="Brown M.T."/>
            <person name="Hayes R.D."/>
            <person name="Mukherjee M."/>
            <person name="Okumura C.Y."/>
            <person name="Schneider R."/>
            <person name="Smith A.J."/>
            <person name="Vanacova S."/>
            <person name="Villalvazo M."/>
            <person name="Haas B.J."/>
            <person name="Pertea M."/>
            <person name="Feldblyum T.V."/>
            <person name="Utterback T.R."/>
            <person name="Shu C.L."/>
            <person name="Osoegawa K."/>
            <person name="de Jong P.J."/>
            <person name="Hrdy I."/>
            <person name="Horvathova L."/>
            <person name="Zubacova Z."/>
            <person name="Dolezal P."/>
            <person name="Malik S.B."/>
            <person name="Logsdon J.M. Jr."/>
            <person name="Henze K."/>
            <person name="Gupta A."/>
            <person name="Wang C.C."/>
            <person name="Dunne R.L."/>
            <person name="Upcroft J.A."/>
            <person name="Upcroft P."/>
            <person name="White O."/>
            <person name="Salzberg S.L."/>
            <person name="Tang P."/>
            <person name="Chiu C.-H."/>
            <person name="Lee Y.-S."/>
            <person name="Embley T.M."/>
            <person name="Coombs G.H."/>
            <person name="Mottram J.C."/>
            <person name="Tachezy J."/>
            <person name="Fraser-Liggett C.M."/>
            <person name="Johnson P.J."/>
        </authorList>
    </citation>
    <scope>NUCLEOTIDE SEQUENCE [LARGE SCALE GENOMIC DNA]</scope>
    <source>
        <strain evidence="9">G3</strain>
    </source>
</reference>
<dbReference type="VEuPathDB" id="TrichDB:TVAGG3_0343880"/>
<keyword evidence="1" id="KW-0140">cGMP</keyword>
<dbReference type="SUPFAM" id="SSF55781">
    <property type="entry name" value="GAF domain-like"/>
    <property type="match status" value="4"/>
</dbReference>
<feature type="compositionally biased region" description="Basic and acidic residues" evidence="7">
    <location>
        <begin position="11"/>
        <end position="27"/>
    </location>
</feature>
<reference evidence="9" key="1">
    <citation type="submission" date="2006-10" db="EMBL/GenBank/DDBJ databases">
        <authorList>
            <person name="Amadeo P."/>
            <person name="Zhao Q."/>
            <person name="Wortman J."/>
            <person name="Fraser-Liggett C."/>
            <person name="Carlton J."/>
        </authorList>
    </citation>
    <scope>NUCLEOTIDE SEQUENCE</scope>
    <source>
        <strain evidence="9">G3</strain>
    </source>
</reference>
<dbReference type="InParanoid" id="A2E8N2"/>
<keyword evidence="10" id="KW-1185">Reference proteome</keyword>
<feature type="active site" description="Proton donor" evidence="4">
    <location>
        <position position="823"/>
    </location>
</feature>
<dbReference type="PROSITE" id="PS51845">
    <property type="entry name" value="PDEASE_I_2"/>
    <property type="match status" value="1"/>
</dbReference>
<dbReference type="SUPFAM" id="SSF109604">
    <property type="entry name" value="HD-domain/PDEase-like"/>
    <property type="match status" value="1"/>
</dbReference>
<dbReference type="InterPro" id="IPR029016">
    <property type="entry name" value="GAF-like_dom_sf"/>
</dbReference>
<dbReference type="AlphaFoldDB" id="A2E8N2"/>
<feature type="binding site" evidence="6">
    <location>
        <position position="863"/>
    </location>
    <ligand>
        <name>Zn(2+)</name>
        <dbReference type="ChEBI" id="CHEBI:29105"/>
        <label>1</label>
    </ligand>
</feature>
<feature type="binding site" evidence="5">
    <location>
        <position position="975"/>
    </location>
    <ligand>
        <name>AMP</name>
        <dbReference type="ChEBI" id="CHEBI:456215"/>
    </ligand>
</feature>
<dbReference type="InterPro" id="IPR023088">
    <property type="entry name" value="PDEase"/>
</dbReference>
<evidence type="ECO:0000256" key="4">
    <source>
        <dbReference type="PIRSR" id="PIRSR623088-1"/>
    </source>
</evidence>
<dbReference type="SMART" id="SM00065">
    <property type="entry name" value="GAF"/>
    <property type="match status" value="3"/>
</dbReference>
<keyword evidence="2 6" id="KW-0479">Metal-binding</keyword>
<dbReference type="OrthoDB" id="74705at2759"/>
<dbReference type="GO" id="GO:0007165">
    <property type="term" value="P:signal transduction"/>
    <property type="evidence" value="ECO:0007669"/>
    <property type="project" value="InterPro"/>
</dbReference>
<dbReference type="OMA" id="NTQLHDS"/>
<evidence type="ECO:0000313" key="9">
    <source>
        <dbReference type="EMBL" id="EAY10971.1"/>
    </source>
</evidence>
<dbReference type="CDD" id="cd00077">
    <property type="entry name" value="HDc"/>
    <property type="match status" value="1"/>
</dbReference>
<feature type="binding site" evidence="5">
    <location>
        <position position="864"/>
    </location>
    <ligand>
        <name>AMP</name>
        <dbReference type="ChEBI" id="CHEBI:456215"/>
    </ligand>
</feature>
<sequence>MQRPQTQLNQKRREMLNSKMGEKEKIAIPRRAFRAPKNKSQNIQVHTPQILPPGVDLIKQRSPSPQLQTAPISRNNEPISPVGNNYDPLMDSFLEKLLNKSISDTIELFFRTNLAAKQVIYWENVPSLGFLYSPSTLKTVPLMSGLVGYAFYSKTTINSPNPPAHPSFHPMADSKLLPLNAPALVFPLFNEKNQPVLVVEIIRPVNGEPFTSDDVQFSEWFQNKFSFLSKWIFPKPNLTKFTESIFNVVNNNDFMKNIRPVICQFFKARTFELWSLNTKTKEMFQYTDKMTKMNALSSGIAGHVLRANEMVNITNSRLHNAFIESLDGSDDLPFLGVPYLDAETNIIWACIFRGRQESQFFGNYEVNVLQEVIPQIVMAVKNSNIVTSLQDDLEAGRMEREGLTTILSAVQEVSKELNTEKLSDIIVEKARMLTHSDRCSLFLMNDTKDRLITTIQTGLDNYIDISVTRGIVGRTVKDGTTLIINDAYNNEYFDPTTDKETGYKTETILSAPIKNTAGEPIGVTQMVNKYGGNYTQNDARVIEVFNAFCGISIENAKLFKESLDNSKRLRAVVECAFSLSKTDKLTLLISDIMKLARLSIGADRAGVFVLDEKADMLKSILYEGTDKQILLPIDNGLAASCCKAKEGAISNNVQLDPRYDDTLNQQLGIRVTNLLVYPVLSNKGKVLGVAEMINKPSGFSKADLNLLQFFTSFTAMALQNQNVSAKLAADAGSTLSTEEENALNPEEEKKCEIPERLVLPEQIQQKLTLREVFQPDFSEDERVAELFYFFQHFDLMKKFNITAGLLYRFIMTIRETYNVIPYHNWTHAVDVTQFMVYQLEKAELSKVFSPFEILAILVATICHDANHNGFNNQYNEKAQLPLGILFKDMSVLEVYHCTVAIGIISKEKTNIFTGIPEEDIPRIWTIIIHMIKATDMKLHFSIVQKAQELLDSGKFDMNDPACRLLSMQLLLKVSDISNVSRPFDFANKWCDILNEEFFRQGDNEKKLGLGLSSPLNDRENADKPKGQIGFYNFICLPLYNVVKRIFPALSVNADSVSDNLKVWVQLGSKKKEAAAQQQQQQQQSQEQAQQPQQPQQEQKEEQK</sequence>
<keyword evidence="3" id="KW-0378">Hydrolase</keyword>
<feature type="binding site" evidence="5">
    <location>
        <begin position="823"/>
        <end position="827"/>
    </location>
    <ligand>
        <name>AMP</name>
        <dbReference type="ChEBI" id="CHEBI:456215"/>
    </ligand>
</feature>
<evidence type="ECO:0000256" key="5">
    <source>
        <dbReference type="PIRSR" id="PIRSR623088-2"/>
    </source>
</evidence>
<feature type="region of interest" description="Disordered" evidence="7">
    <location>
        <begin position="60"/>
        <end position="81"/>
    </location>
</feature>
<proteinExistence type="predicted"/>
<organism evidence="9 10">
    <name type="scientific">Trichomonas vaginalis (strain ATCC PRA-98 / G3)</name>
    <dbReference type="NCBI Taxonomy" id="412133"/>
    <lineage>
        <taxon>Eukaryota</taxon>
        <taxon>Metamonada</taxon>
        <taxon>Parabasalia</taxon>
        <taxon>Trichomonadida</taxon>
        <taxon>Trichomonadidae</taxon>
        <taxon>Trichomonas</taxon>
    </lineage>
</organism>
<dbReference type="GO" id="GO:0047555">
    <property type="term" value="F:3',5'-cyclic-GMP phosphodiesterase activity"/>
    <property type="evidence" value="ECO:0000318"/>
    <property type="project" value="GO_Central"/>
</dbReference>
<dbReference type="VEuPathDB" id="TrichDB:TVAG_446730"/>
<evidence type="ECO:0000259" key="8">
    <source>
        <dbReference type="PROSITE" id="PS51845"/>
    </source>
</evidence>
<accession>A2E8N2</accession>
<dbReference type="SMR" id="A2E8N2"/>
<dbReference type="GO" id="GO:0004115">
    <property type="term" value="F:3',5'-cyclic-AMP phosphodiesterase activity"/>
    <property type="evidence" value="ECO:0000318"/>
    <property type="project" value="GO_Central"/>
</dbReference>
<dbReference type="EMBL" id="DS113328">
    <property type="protein sequence ID" value="EAY10971.1"/>
    <property type="molecule type" value="Genomic_DNA"/>
</dbReference>
<dbReference type="PRINTS" id="PR00387">
    <property type="entry name" value="PDIESTERASE1"/>
</dbReference>
<dbReference type="Gene3D" id="1.10.1300.10">
    <property type="entry name" value="3'5'-cyclic nucleotide phosphodiesterase, catalytic domain"/>
    <property type="match status" value="1"/>
</dbReference>
<feature type="region of interest" description="Disordered" evidence="7">
    <location>
        <begin position="1073"/>
        <end position="1103"/>
    </location>
</feature>
<evidence type="ECO:0000256" key="3">
    <source>
        <dbReference type="ARBA" id="ARBA00022801"/>
    </source>
</evidence>
<dbReference type="STRING" id="5722.A2E8N2"/>
<dbReference type="GO" id="GO:0141162">
    <property type="term" value="P:negative regulation of cAMP/PKA signal transduction"/>
    <property type="evidence" value="ECO:0000318"/>
    <property type="project" value="GO_Central"/>
</dbReference>
<feature type="compositionally biased region" description="Polar residues" evidence="7">
    <location>
        <begin position="61"/>
        <end position="78"/>
    </location>
</feature>
<dbReference type="InterPro" id="IPR003018">
    <property type="entry name" value="GAF"/>
</dbReference>
<dbReference type="GO" id="GO:0046872">
    <property type="term" value="F:metal ion binding"/>
    <property type="evidence" value="ECO:0007669"/>
    <property type="project" value="UniProtKB-KW"/>
</dbReference>
<dbReference type="InterPro" id="IPR002073">
    <property type="entry name" value="PDEase_catalytic_dom"/>
</dbReference>
<dbReference type="eggNOG" id="KOG3689">
    <property type="taxonomic scope" value="Eukaryota"/>
</dbReference>
<evidence type="ECO:0000313" key="10">
    <source>
        <dbReference type="Proteomes" id="UP000001542"/>
    </source>
</evidence>
<evidence type="ECO:0000256" key="1">
    <source>
        <dbReference type="ARBA" id="ARBA00022535"/>
    </source>
</evidence>
<feature type="binding site" evidence="6">
    <location>
        <position position="864"/>
    </location>
    <ligand>
        <name>Zn(2+)</name>
        <dbReference type="ChEBI" id="CHEBI:29105"/>
        <label>1</label>
    </ligand>
</feature>
<feature type="region of interest" description="Disordered" evidence="7">
    <location>
        <begin position="1"/>
        <end position="28"/>
    </location>
</feature>
<dbReference type="KEGG" id="tva:4768909"/>
<dbReference type="Pfam" id="PF00233">
    <property type="entry name" value="PDEase_I"/>
    <property type="match status" value="1"/>
</dbReference>
<feature type="domain" description="PDEase" evidence="8">
    <location>
        <begin position="743"/>
        <end position="1070"/>
    </location>
</feature>
<dbReference type="InterPro" id="IPR036971">
    <property type="entry name" value="PDEase_catalytic_dom_sf"/>
</dbReference>
<dbReference type="PANTHER" id="PTHR11347">
    <property type="entry name" value="CYCLIC NUCLEOTIDE PHOSPHODIESTERASE"/>
    <property type="match status" value="1"/>
</dbReference>
<protein>
    <submittedName>
        <fullName evidence="9">3'5'-cyclic nucleotide phosphodiesterase family protein</fullName>
    </submittedName>
</protein>
<feature type="binding site" evidence="6">
    <location>
        <position position="975"/>
    </location>
    <ligand>
        <name>Zn(2+)</name>
        <dbReference type="ChEBI" id="CHEBI:29105"/>
        <label>1</label>
    </ligand>
</feature>
<dbReference type="Gene3D" id="3.30.450.40">
    <property type="match status" value="4"/>
</dbReference>
<feature type="binding site" evidence="6">
    <location>
        <position position="827"/>
    </location>
    <ligand>
        <name>Zn(2+)</name>
        <dbReference type="ChEBI" id="CHEBI:29105"/>
        <label>1</label>
    </ligand>
</feature>
<feature type="compositionally biased region" description="Low complexity" evidence="7">
    <location>
        <begin position="1074"/>
        <end position="1096"/>
    </location>
</feature>
<evidence type="ECO:0000256" key="2">
    <source>
        <dbReference type="ARBA" id="ARBA00022723"/>
    </source>
</evidence>
<dbReference type="Pfam" id="PF01590">
    <property type="entry name" value="GAF"/>
    <property type="match status" value="2"/>
</dbReference>
<dbReference type="RefSeq" id="XP_001323194.1">
    <property type="nucleotide sequence ID" value="XM_001323159.1"/>
</dbReference>
<name>A2E8N2_TRIV3</name>
<evidence type="ECO:0000256" key="7">
    <source>
        <dbReference type="SAM" id="MobiDB-lite"/>
    </source>
</evidence>
<dbReference type="InterPro" id="IPR003607">
    <property type="entry name" value="HD/PDEase_dom"/>
</dbReference>
<feature type="binding site" evidence="5">
    <location>
        <position position="1027"/>
    </location>
    <ligand>
        <name>AMP</name>
        <dbReference type="ChEBI" id="CHEBI:456215"/>
    </ligand>
</feature>